<dbReference type="InterPro" id="IPR000595">
    <property type="entry name" value="cNMP-bd_dom"/>
</dbReference>
<evidence type="ECO:0000259" key="1">
    <source>
        <dbReference type="PROSITE" id="PS50042"/>
    </source>
</evidence>
<keyword evidence="2" id="KW-0808">Transferase</keyword>
<evidence type="ECO:0000313" key="3">
    <source>
        <dbReference type="Proteomes" id="UP000191112"/>
    </source>
</evidence>
<proteinExistence type="predicted"/>
<evidence type="ECO:0000313" key="2">
    <source>
        <dbReference type="EMBL" id="SKB87380.1"/>
    </source>
</evidence>
<dbReference type="PROSITE" id="PS50042">
    <property type="entry name" value="CNMP_BINDING_3"/>
    <property type="match status" value="1"/>
</dbReference>
<dbReference type="SUPFAM" id="SSF51206">
    <property type="entry name" value="cAMP-binding domain-like"/>
    <property type="match status" value="1"/>
</dbReference>
<dbReference type="InterPro" id="IPR014710">
    <property type="entry name" value="RmlC-like_jellyroll"/>
</dbReference>
<dbReference type="InterPro" id="IPR018490">
    <property type="entry name" value="cNMP-bd_dom_sf"/>
</dbReference>
<accession>A0A1T5EUH0</accession>
<dbReference type="AlphaFoldDB" id="A0A1T5EUH0"/>
<keyword evidence="2" id="KW-0418">Kinase</keyword>
<dbReference type="Pfam" id="PF00027">
    <property type="entry name" value="cNMP_binding"/>
    <property type="match status" value="1"/>
</dbReference>
<dbReference type="STRING" id="619805.SAMN05660477_01559"/>
<dbReference type="CDD" id="cd00038">
    <property type="entry name" value="CAP_ED"/>
    <property type="match status" value="1"/>
</dbReference>
<sequence>MMMHPLIETIQKTSEFSPEAADLFLSIFEEKEYKKNTILLESGKVSHEVFFILKGALRQFYIDENGNEKICNFSFENEFLTDLESFSRQIPSHSTIIAQEDCICLVTNCVKLVEAIKKSDDIAKFFSVVVENVAADSIRRTKSLLSFSPEKQFLELIQDKPQILQRIPQRYIAQYLGIAPESLSRIRKRLAKS</sequence>
<gene>
    <name evidence="2" type="ORF">SAMN05660477_01559</name>
</gene>
<dbReference type="Gene3D" id="2.60.120.10">
    <property type="entry name" value="Jelly Rolls"/>
    <property type="match status" value="1"/>
</dbReference>
<organism evidence="2 3">
    <name type="scientific">Soonwooa buanensis</name>
    <dbReference type="NCBI Taxonomy" id="619805"/>
    <lineage>
        <taxon>Bacteria</taxon>
        <taxon>Pseudomonadati</taxon>
        <taxon>Bacteroidota</taxon>
        <taxon>Flavobacteriia</taxon>
        <taxon>Flavobacteriales</taxon>
        <taxon>Weeksellaceae</taxon>
        <taxon>Chryseobacterium group</taxon>
        <taxon>Soonwooa</taxon>
    </lineage>
</organism>
<keyword evidence="3" id="KW-1185">Reference proteome</keyword>
<feature type="domain" description="Cyclic nucleotide-binding" evidence="1">
    <location>
        <begin position="24"/>
        <end position="124"/>
    </location>
</feature>
<name>A0A1T5EUH0_9FLAO</name>
<reference evidence="2 3" key="1">
    <citation type="submission" date="2017-02" db="EMBL/GenBank/DDBJ databases">
        <authorList>
            <person name="Peterson S.W."/>
        </authorList>
    </citation>
    <scope>NUCLEOTIDE SEQUENCE [LARGE SCALE GENOMIC DNA]</scope>
    <source>
        <strain evidence="2 3">DSM 22323</strain>
    </source>
</reference>
<dbReference type="EMBL" id="FUYZ01000004">
    <property type="protein sequence ID" value="SKB87380.1"/>
    <property type="molecule type" value="Genomic_DNA"/>
</dbReference>
<dbReference type="GO" id="GO:0016301">
    <property type="term" value="F:kinase activity"/>
    <property type="evidence" value="ECO:0007669"/>
    <property type="project" value="UniProtKB-KW"/>
</dbReference>
<protein>
    <submittedName>
        <fullName evidence="2">cAMP-binding domain of CRP or a regulatory subunit of cAMP-dependent protein kinases</fullName>
    </submittedName>
</protein>
<dbReference type="Proteomes" id="UP000191112">
    <property type="component" value="Unassembled WGS sequence"/>
</dbReference>